<dbReference type="Pfam" id="PF19730">
    <property type="entry name" value="DUF6221"/>
    <property type="match status" value="1"/>
</dbReference>
<organism evidence="1 2">
    <name type="scientific">Planotetraspora phitsanulokensis</name>
    <dbReference type="NCBI Taxonomy" id="575192"/>
    <lineage>
        <taxon>Bacteria</taxon>
        <taxon>Bacillati</taxon>
        <taxon>Actinomycetota</taxon>
        <taxon>Actinomycetes</taxon>
        <taxon>Streptosporangiales</taxon>
        <taxon>Streptosporangiaceae</taxon>
        <taxon>Planotetraspora</taxon>
    </lineage>
</organism>
<gene>
    <name evidence="1" type="ORF">Pph01_06470</name>
</gene>
<dbReference type="EMBL" id="BOOP01000003">
    <property type="protein sequence ID" value="GII35644.1"/>
    <property type="molecule type" value="Genomic_DNA"/>
</dbReference>
<dbReference type="InterPro" id="IPR046193">
    <property type="entry name" value="DUF6221"/>
</dbReference>
<protein>
    <submittedName>
        <fullName evidence="1">Uncharacterized protein</fullName>
    </submittedName>
</protein>
<name>A0A8J3XCQ1_9ACTN</name>
<dbReference type="Proteomes" id="UP000622547">
    <property type="component" value="Unassembled WGS sequence"/>
</dbReference>
<comment type="caution">
    <text evidence="1">The sequence shown here is derived from an EMBL/GenBank/DDBJ whole genome shotgun (WGS) entry which is preliminary data.</text>
</comment>
<keyword evidence="2" id="KW-1185">Reference proteome</keyword>
<evidence type="ECO:0000313" key="2">
    <source>
        <dbReference type="Proteomes" id="UP000622547"/>
    </source>
</evidence>
<accession>A0A8J3XCQ1</accession>
<proteinExistence type="predicted"/>
<evidence type="ECO:0000313" key="1">
    <source>
        <dbReference type="EMBL" id="GII35644.1"/>
    </source>
</evidence>
<reference evidence="1 2" key="1">
    <citation type="submission" date="2021-01" db="EMBL/GenBank/DDBJ databases">
        <title>Whole genome shotgun sequence of Planotetraspora phitsanulokensis NBRC 104273.</title>
        <authorList>
            <person name="Komaki H."/>
            <person name="Tamura T."/>
        </authorList>
    </citation>
    <scope>NUCLEOTIDE SEQUENCE [LARGE SCALE GENOMIC DNA]</scope>
    <source>
        <strain evidence="1 2">NBRC 104273</strain>
    </source>
</reference>
<dbReference type="RefSeq" id="WP_204071393.1">
    <property type="nucleotide sequence ID" value="NZ_BAABHI010000012.1"/>
</dbReference>
<sequence>MSVLGSWLRATIEADKAVALVMEQDPRDTIARCDAALAILDEHDIVQVDGIGKNARVTQIPACKTCGTRHGVPCRTLRLLARGYRHREGYDDEWSPA</sequence>
<dbReference type="AlphaFoldDB" id="A0A8J3XCQ1"/>